<dbReference type="Gene3D" id="1.25.70.10">
    <property type="entry name" value="Transcription termination factor 3, mitochondrial"/>
    <property type="match status" value="1"/>
</dbReference>
<keyword evidence="5" id="KW-0812">Transmembrane</keyword>
<feature type="region of interest" description="Disordered" evidence="4">
    <location>
        <begin position="301"/>
        <end position="362"/>
    </location>
</feature>
<feature type="non-terminal residue" evidence="6">
    <location>
        <position position="1"/>
    </location>
</feature>
<protein>
    <recommendedName>
        <fullName evidence="8">mTERF domain-containing protein 1, mitochondrial</fullName>
    </recommendedName>
</protein>
<dbReference type="PANTHER" id="PTHR13068:SF151">
    <property type="entry name" value="TRANSCRIPTION TERMINATION FACTOR MTERF9, CHLOROPLASTIC"/>
    <property type="match status" value="1"/>
</dbReference>
<keyword evidence="3" id="KW-0809">Transit peptide</keyword>
<keyword evidence="2" id="KW-0804">Transcription</keyword>
<dbReference type="GO" id="GO:0003676">
    <property type="term" value="F:nucleic acid binding"/>
    <property type="evidence" value="ECO:0007669"/>
    <property type="project" value="InterPro"/>
</dbReference>
<organism evidence="6 7">
    <name type="scientific">Auxenochlorella protothecoides</name>
    <name type="common">Green microalga</name>
    <name type="synonym">Chlorella protothecoides</name>
    <dbReference type="NCBI Taxonomy" id="3075"/>
    <lineage>
        <taxon>Eukaryota</taxon>
        <taxon>Viridiplantae</taxon>
        <taxon>Chlorophyta</taxon>
        <taxon>core chlorophytes</taxon>
        <taxon>Trebouxiophyceae</taxon>
        <taxon>Chlorellales</taxon>
        <taxon>Chlorellaceae</taxon>
        <taxon>Auxenochlorella</taxon>
    </lineage>
</organism>
<evidence type="ECO:0000313" key="6">
    <source>
        <dbReference type="EMBL" id="RMZ56259.1"/>
    </source>
</evidence>
<keyword evidence="5" id="KW-0472">Membrane</keyword>
<evidence type="ECO:0000256" key="4">
    <source>
        <dbReference type="SAM" id="MobiDB-lite"/>
    </source>
</evidence>
<feature type="compositionally biased region" description="Polar residues" evidence="4">
    <location>
        <begin position="114"/>
        <end position="137"/>
    </location>
</feature>
<evidence type="ECO:0000256" key="2">
    <source>
        <dbReference type="ARBA" id="ARBA00022472"/>
    </source>
</evidence>
<name>A0A3M7L245_AUXPR</name>
<dbReference type="InterPro" id="IPR003690">
    <property type="entry name" value="MTERF"/>
</dbReference>
<reference evidence="7" key="1">
    <citation type="journal article" date="2018" name="Algal Res.">
        <title>Characterization of plant carbon substrate utilization by Auxenochlorella protothecoides.</title>
        <authorList>
            <person name="Vogler B.W."/>
            <person name="Starkenburg S.R."/>
            <person name="Sudasinghe N."/>
            <person name="Schambach J.Y."/>
            <person name="Rollin J.A."/>
            <person name="Pattathil S."/>
            <person name="Barry A.N."/>
        </authorList>
    </citation>
    <scope>NUCLEOTIDE SEQUENCE [LARGE SCALE GENOMIC DNA]</scope>
    <source>
        <strain evidence="7">UTEX 25</strain>
    </source>
</reference>
<feature type="region of interest" description="Disordered" evidence="4">
    <location>
        <begin position="114"/>
        <end position="139"/>
    </location>
</feature>
<dbReference type="PANTHER" id="PTHR13068">
    <property type="entry name" value="CGI-12 PROTEIN-RELATED"/>
    <property type="match status" value="1"/>
</dbReference>
<evidence type="ECO:0000256" key="3">
    <source>
        <dbReference type="ARBA" id="ARBA00022946"/>
    </source>
</evidence>
<sequence>ASLGGIVTGALVLSVLSWIVALAGVWFQFFVLVLILAATFTSYKSLANTNYTFLGMVTVVLMVTADQSRNLVSALSGSRRQAAQASLAGTILLIIFNIVLILAIAADPEDAAVSNTSHRAPQQSKAATSPSMTSNPVATPGRRQLRVMLARAAAATNGSGANHNPLTGLSAWWRQVTNTRGKSASDGVRGLATRLQARAKSIKWSMPVDVKVDVLRPLASAVQDTTTAVWVRLPPPAQQAAPYLGVALGTTIIWKALHRRDTYMQDAGHDRSKAEARLASAVAQATTAAAAAATAAASAAGDVEHLRQQERQAAQQREPAPTPASVSPWSKKGRNRLKQVVQQVQQSSSGPQLPPVPGLLGPDEVRRQLDLAEAEIGDLDEDTFMQLVGACGMPETWRPQVGLLYGLGIRAAGLRRIVQGRPATFKLRVATLKRKLAFLRDEVGLSDEDLCAVIPRFPRLLEYDPEATLRPRLAFLLASGVRRADLARVVRRSPMLLELSAGGTLAPRAAFLSRELGLGGDGPALGALITRHPQLLTCVEAGMAARLAFLRDDVGLGEGALARTVRAHPQLLHYRVDSMAARIAFLRRTVGLDRAQAAGVVARLPQLLSLSVAANLEPKWRYLRAELGGDAGSVVTHPGYLSLSLAGRIIPRHQFLLTRGRWVSPLPMNTLKCADAQFVGGIPGATMEEYVAFRAGLAASGALAAVLGGEAAGAHPTPARQTQRA</sequence>
<dbReference type="Proteomes" id="UP000279271">
    <property type="component" value="Unassembled WGS sequence"/>
</dbReference>
<evidence type="ECO:0008006" key="8">
    <source>
        <dbReference type="Google" id="ProtNLM"/>
    </source>
</evidence>
<comment type="similarity">
    <text evidence="1">Belongs to the mTERF family.</text>
</comment>
<accession>A0A3M7L245</accession>
<keyword evidence="2" id="KW-0806">Transcription termination</keyword>
<dbReference type="EMBL" id="QOKY01000151">
    <property type="protein sequence ID" value="RMZ56259.1"/>
    <property type="molecule type" value="Genomic_DNA"/>
</dbReference>
<dbReference type="InterPro" id="IPR038538">
    <property type="entry name" value="MTERF_sf"/>
</dbReference>
<comment type="caution">
    <text evidence="6">The sequence shown here is derived from an EMBL/GenBank/DDBJ whole genome shotgun (WGS) entry which is preliminary data.</text>
</comment>
<dbReference type="AlphaFoldDB" id="A0A3M7L245"/>
<keyword evidence="2" id="KW-0805">Transcription regulation</keyword>
<evidence type="ECO:0000256" key="5">
    <source>
        <dbReference type="SAM" id="Phobius"/>
    </source>
</evidence>
<proteinExistence type="inferred from homology"/>
<dbReference type="SMART" id="SM00733">
    <property type="entry name" value="Mterf"/>
    <property type="match status" value="7"/>
</dbReference>
<evidence type="ECO:0000256" key="1">
    <source>
        <dbReference type="ARBA" id="ARBA00007692"/>
    </source>
</evidence>
<feature type="transmembrane region" description="Helical" evidence="5">
    <location>
        <begin position="12"/>
        <end position="40"/>
    </location>
</feature>
<dbReference type="GO" id="GO:0006353">
    <property type="term" value="P:DNA-templated transcription termination"/>
    <property type="evidence" value="ECO:0007669"/>
    <property type="project" value="UniProtKB-KW"/>
</dbReference>
<dbReference type="Pfam" id="PF02536">
    <property type="entry name" value="mTERF"/>
    <property type="match status" value="2"/>
</dbReference>
<evidence type="ECO:0000313" key="7">
    <source>
        <dbReference type="Proteomes" id="UP000279271"/>
    </source>
</evidence>
<feature type="compositionally biased region" description="Low complexity" evidence="4">
    <location>
        <begin position="339"/>
        <end position="351"/>
    </location>
</feature>
<gene>
    <name evidence="6" type="ORF">APUTEX25_002449</name>
</gene>
<keyword evidence="5" id="KW-1133">Transmembrane helix</keyword>
<feature type="transmembrane region" description="Helical" evidence="5">
    <location>
        <begin position="85"/>
        <end position="106"/>
    </location>
</feature>